<reference evidence="1 2" key="1">
    <citation type="submission" date="2014-08" db="EMBL/GenBank/DDBJ databases">
        <title>Comparative genomics of the Paenibacillus odorifer group.</title>
        <authorList>
            <person name="den Bakker H.C."/>
            <person name="Tsai Y.-C."/>
            <person name="Martin N."/>
            <person name="Korlach J."/>
            <person name="Wiedmann M."/>
        </authorList>
    </citation>
    <scope>NUCLEOTIDE SEQUENCE [LARGE SCALE GENOMIC DNA]</scope>
    <source>
        <strain evidence="1 2">DSM 1735</strain>
    </source>
</reference>
<organism evidence="1 2">
    <name type="scientific">Paenibacillus durus</name>
    <name type="common">Paenibacillus azotofixans</name>
    <dbReference type="NCBI Taxonomy" id="44251"/>
    <lineage>
        <taxon>Bacteria</taxon>
        <taxon>Bacillati</taxon>
        <taxon>Bacillota</taxon>
        <taxon>Bacilli</taxon>
        <taxon>Bacillales</taxon>
        <taxon>Paenibacillaceae</taxon>
        <taxon>Paenibacillus</taxon>
    </lineage>
</organism>
<keyword evidence="2" id="KW-1185">Reference proteome</keyword>
<sequence length="275" mass="32058">MKTILFVTDLYYPAKGRNYYEEDLFLTSQLRESFALTICHPQDIHAFEKHYDLIVIRNAGPVANFKDEYLAFRERAAANRYKTYNSFDGKGDMNGKDYLLELTKAGYPVIPTIDDVKWIEKLPDAGTYISKPKDGADSIGLERISSNELTSKLSAGEDRNILIQPFIDFEYEVSFYFIDHEFQYALYAPDKQKRWMLTEYVPTAEDLKFANRFIEWNNLAWGIQRVDACRTKQGELLLVELEDLNPYLSLLELQPDIRQKFVENFKHSLQKALQA</sequence>
<evidence type="ECO:0000313" key="1">
    <source>
        <dbReference type="EMBL" id="AIQ11670.1"/>
    </source>
</evidence>
<accession>A0A089HLS7</accession>
<evidence type="ECO:0008006" key="3">
    <source>
        <dbReference type="Google" id="ProtNLM"/>
    </source>
</evidence>
<dbReference type="Proteomes" id="UP000029409">
    <property type="component" value="Chromosome"/>
</dbReference>
<dbReference type="RefSeq" id="WP_042205555.1">
    <property type="nucleotide sequence ID" value="NZ_CP009288.1"/>
</dbReference>
<proteinExistence type="predicted"/>
<dbReference type="SUPFAM" id="SSF56059">
    <property type="entry name" value="Glutathione synthetase ATP-binding domain-like"/>
    <property type="match status" value="1"/>
</dbReference>
<name>A0A089HLS7_PAEDU</name>
<protein>
    <recommendedName>
        <fullName evidence="3">ATP-grasp domain-containing protein</fullName>
    </recommendedName>
</protein>
<dbReference type="OrthoDB" id="4446378at2"/>
<gene>
    <name evidence="1" type="ORF">PDUR_06725</name>
</gene>
<evidence type="ECO:0000313" key="2">
    <source>
        <dbReference type="Proteomes" id="UP000029409"/>
    </source>
</evidence>
<dbReference type="KEGG" id="pdu:PDUR_06725"/>
<dbReference type="eggNOG" id="COG0189">
    <property type="taxonomic scope" value="Bacteria"/>
</dbReference>
<dbReference type="EMBL" id="CP009288">
    <property type="protein sequence ID" value="AIQ11670.1"/>
    <property type="molecule type" value="Genomic_DNA"/>
</dbReference>
<dbReference type="STRING" id="44251.PDUR_06725"/>
<dbReference type="AlphaFoldDB" id="A0A089HLS7"/>